<keyword evidence="4" id="KW-0479">Metal-binding</keyword>
<evidence type="ECO:0000259" key="12">
    <source>
        <dbReference type="Pfam" id="PF22456"/>
    </source>
</evidence>
<comment type="caution">
    <text evidence="13">The sequence shown here is derived from an EMBL/GenBank/DDBJ whole genome shotgun (WGS) entry which is preliminary data.</text>
</comment>
<dbReference type="PANTHER" id="PTHR43690">
    <property type="entry name" value="NARDILYSIN"/>
    <property type="match status" value="1"/>
</dbReference>
<evidence type="ECO:0000259" key="10">
    <source>
        <dbReference type="Pfam" id="PF05193"/>
    </source>
</evidence>
<feature type="region of interest" description="Disordered" evidence="8">
    <location>
        <begin position="1181"/>
        <end position="1201"/>
    </location>
</feature>
<keyword evidence="14" id="KW-1185">Reference proteome</keyword>
<feature type="region of interest" description="Disordered" evidence="8">
    <location>
        <begin position="325"/>
        <end position="344"/>
    </location>
</feature>
<dbReference type="Proteomes" id="UP001150538">
    <property type="component" value="Unassembled WGS sequence"/>
</dbReference>
<evidence type="ECO:0000256" key="5">
    <source>
        <dbReference type="ARBA" id="ARBA00022801"/>
    </source>
</evidence>
<dbReference type="InterPro" id="IPR050626">
    <property type="entry name" value="Peptidase_M16"/>
</dbReference>
<dbReference type="SUPFAM" id="SSF63411">
    <property type="entry name" value="LuxS/MPP-like metallohydrolase"/>
    <property type="match status" value="4"/>
</dbReference>
<evidence type="ECO:0000256" key="8">
    <source>
        <dbReference type="SAM" id="MobiDB-lite"/>
    </source>
</evidence>
<proteinExistence type="inferred from homology"/>
<evidence type="ECO:0000259" key="9">
    <source>
        <dbReference type="Pfam" id="PF00675"/>
    </source>
</evidence>
<name>A0A9W8A236_9FUNG</name>
<keyword evidence="6" id="KW-0862">Zinc</keyword>
<reference evidence="13" key="1">
    <citation type="submission" date="2022-07" db="EMBL/GenBank/DDBJ databases">
        <title>Phylogenomic reconstructions and comparative analyses of Kickxellomycotina fungi.</title>
        <authorList>
            <person name="Reynolds N.K."/>
            <person name="Stajich J.E."/>
            <person name="Barry K."/>
            <person name="Grigoriev I.V."/>
            <person name="Crous P."/>
            <person name="Smith M.E."/>
        </authorList>
    </citation>
    <scope>NUCLEOTIDE SEQUENCE</scope>
    <source>
        <strain evidence="13">NBRC 100468</strain>
    </source>
</reference>
<dbReference type="Pfam" id="PF05193">
    <property type="entry name" value="Peptidase_M16_C"/>
    <property type="match status" value="1"/>
</dbReference>
<comment type="cofactor">
    <cofactor evidence="1">
        <name>Zn(2+)</name>
        <dbReference type="ChEBI" id="CHEBI:29105"/>
    </cofactor>
</comment>
<dbReference type="PANTHER" id="PTHR43690:SF18">
    <property type="entry name" value="INSULIN-DEGRADING ENZYME-RELATED"/>
    <property type="match status" value="1"/>
</dbReference>
<gene>
    <name evidence="13" type="primary">STE23_1</name>
    <name evidence="13" type="ORF">H4219_002063</name>
</gene>
<dbReference type="EC" id="3.4.24.56" evidence="13"/>
<dbReference type="Gene3D" id="3.30.830.10">
    <property type="entry name" value="Metalloenzyme, LuxS/M16 peptidase-like"/>
    <property type="match status" value="4"/>
</dbReference>
<keyword evidence="7 13" id="KW-0482">Metalloprotease</keyword>
<feature type="compositionally biased region" description="Polar residues" evidence="8">
    <location>
        <begin position="328"/>
        <end position="337"/>
    </location>
</feature>
<dbReference type="AlphaFoldDB" id="A0A9W8A236"/>
<feature type="domain" description="Peptidase M16 N-terminal" evidence="9">
    <location>
        <begin position="115"/>
        <end position="253"/>
    </location>
</feature>
<dbReference type="GO" id="GO:0046872">
    <property type="term" value="F:metal ion binding"/>
    <property type="evidence" value="ECO:0007669"/>
    <property type="project" value="UniProtKB-KW"/>
</dbReference>
<feature type="domain" description="Coenzyme PQQ synthesis protein F-like C-terminal lobe" evidence="12">
    <location>
        <begin position="875"/>
        <end position="975"/>
    </location>
</feature>
<feature type="compositionally biased region" description="Polar residues" evidence="8">
    <location>
        <begin position="1181"/>
        <end position="1196"/>
    </location>
</feature>
<dbReference type="InterPro" id="IPR011249">
    <property type="entry name" value="Metalloenz_LuxS/M16"/>
</dbReference>
<comment type="similarity">
    <text evidence="2">Belongs to the peptidase M16 family.</text>
</comment>
<keyword evidence="3" id="KW-0645">Protease</keyword>
<dbReference type="GO" id="GO:0004222">
    <property type="term" value="F:metalloendopeptidase activity"/>
    <property type="evidence" value="ECO:0007669"/>
    <property type="project" value="UniProtKB-EC"/>
</dbReference>
<keyword evidence="5 13" id="KW-0378">Hydrolase</keyword>
<dbReference type="InterPro" id="IPR011765">
    <property type="entry name" value="Pept_M16_N"/>
</dbReference>
<evidence type="ECO:0000256" key="3">
    <source>
        <dbReference type="ARBA" id="ARBA00022670"/>
    </source>
</evidence>
<dbReference type="GO" id="GO:0006508">
    <property type="term" value="P:proteolysis"/>
    <property type="evidence" value="ECO:0007669"/>
    <property type="project" value="UniProtKB-KW"/>
</dbReference>
<dbReference type="InterPro" id="IPR054734">
    <property type="entry name" value="PqqF-like_C_4"/>
</dbReference>
<evidence type="ECO:0000256" key="4">
    <source>
        <dbReference type="ARBA" id="ARBA00022723"/>
    </source>
</evidence>
<feature type="domain" description="Peptidase M16 middle/third" evidence="11">
    <location>
        <begin position="480"/>
        <end position="769"/>
    </location>
</feature>
<dbReference type="Pfam" id="PF22456">
    <property type="entry name" value="PqqF-like_C_4"/>
    <property type="match status" value="1"/>
</dbReference>
<evidence type="ECO:0000259" key="11">
    <source>
        <dbReference type="Pfam" id="PF16187"/>
    </source>
</evidence>
<sequence length="1241" mass="142210">MTMPPTATIASKLNDSRALGEPTHDGSKGAAHSVSLSLLCDARKPKDVEDQSLYACKTIEVVDAKNDDGSEKKGNDGDVKKTTIKYYEYIGEPIKVWGTDTREYRLLRLKNNMEVMLIRDTEKNSAGAALSIGVGGLQDPPEFPGIAHFCEHMLFLGNEKYPVAGDFEAYLTKNNGFSNACTGPTSTSFFFEMPATNVGFEGALDRFSQFFISPLFNAEYADREVKAVDSEHKKNIYEDARRAHRLNQVLANPNHPYSNFMTGSYQTLAKNAESRGVSLRDVLLQFYNRYYSAEMMKLAIVCSSSLDQMTESVVAKFSGVINKGHTVPESSNNSNSKTEGDDDKSDVIAFRPQELGRLIRYKTIRKQYTLKITFPTFDSSKYYASKPYIYISHLLVHRGKTSLFAYLDSKNWVNSIYGTVRESLPKYLGVYSIFVHLTETGCESYKDVLRAIFSYLNMLRQVGPSEAIFKEITKNQDNSFEFDPIDYGFKLAKSCTDRMLHPYFPAHKLFTGHELVDFYSPKDIVDFLGYLTARNCFMTIGTEDKDGRYEYPFSEEHYDIKYRIDQIEDALLQELEIIAPYREFKLPQKNRFMCDGLPSDLVTGEEKNLNPDLQPTLLLKNNYGEVWHRKDDRFLVPTGEFILKLVVPNGRKDPKHSVYLDIYCMILRQELREPVSEIFSAGMGFMLETGLDCIFFKINGKTPKMLSVWEIIIDTIKSFNPSETRFKTTIDAFYRGLESEIHQEPDSQANLQTLQLTNTAFFDPKDSLDELKKVTLDDIKEYSRNLVAGFYFQILTVGNFEEVSSLSVYRLIRERLNPKPQDKELNYQNRYIRQNPEKLVVQNKATNQKTLNSALNINIIIGPVWDSQIVVYNDLLASLLNDQIYKQLRTKEQIGYMAHCLRIQYTMNYTGIRVFVKGEANPLYIHLRFNELVRDFRNKYLVELPEKDIQSQVESMIAAYEMPDPNTSAEFDRYWSWINKSIYKFFSHHEKIRELKNVTKGKLIEFWDRFVDPLQNTIANSYNGENVDEKQRTTPMIITQIFSTKIRKPTIRERQLYPETILALYSCLESEKVEGFDYSDIAEIVTKIQSEYHITTAATAIATPPTTTSNTDSDNNDDNMDEIVEMFKTKLKFAFSDIDAEQLDNAFKAKNSYSRLALEMAINSHIKPIDSKGLAKPTTTVNDTNGSVTQNNNATNGDGPIISMTPEKYKIIEDFKSYRKTLKIEGPPPICHDLTPKYSDY</sequence>
<dbReference type="Pfam" id="PF00675">
    <property type="entry name" value="Peptidase_M16"/>
    <property type="match status" value="1"/>
</dbReference>
<dbReference type="Pfam" id="PF16187">
    <property type="entry name" value="Peptidase_M16_M"/>
    <property type="match status" value="1"/>
</dbReference>
<evidence type="ECO:0000256" key="2">
    <source>
        <dbReference type="ARBA" id="ARBA00007261"/>
    </source>
</evidence>
<protein>
    <submittedName>
        <fullName evidence="13">Metalloprotease</fullName>
        <ecNumber evidence="13">3.4.24.56</ecNumber>
    </submittedName>
</protein>
<organism evidence="13 14">
    <name type="scientific">Mycoemilia scoparia</name>
    <dbReference type="NCBI Taxonomy" id="417184"/>
    <lineage>
        <taxon>Eukaryota</taxon>
        <taxon>Fungi</taxon>
        <taxon>Fungi incertae sedis</taxon>
        <taxon>Zoopagomycota</taxon>
        <taxon>Kickxellomycotina</taxon>
        <taxon>Kickxellomycetes</taxon>
        <taxon>Kickxellales</taxon>
        <taxon>Kickxellaceae</taxon>
        <taxon>Mycoemilia</taxon>
    </lineage>
</organism>
<evidence type="ECO:0000313" key="13">
    <source>
        <dbReference type="EMBL" id="KAJ1919301.1"/>
    </source>
</evidence>
<evidence type="ECO:0000313" key="14">
    <source>
        <dbReference type="Proteomes" id="UP001150538"/>
    </source>
</evidence>
<dbReference type="InterPro" id="IPR032632">
    <property type="entry name" value="Peptidase_M16_M"/>
</dbReference>
<dbReference type="InterPro" id="IPR007863">
    <property type="entry name" value="Peptidase_M16_C"/>
</dbReference>
<dbReference type="FunFam" id="3.30.830.10:FF:000012">
    <property type="entry name" value="Protease 3"/>
    <property type="match status" value="1"/>
</dbReference>
<dbReference type="OrthoDB" id="952271at2759"/>
<dbReference type="EMBL" id="JANBPU010000029">
    <property type="protein sequence ID" value="KAJ1919301.1"/>
    <property type="molecule type" value="Genomic_DNA"/>
</dbReference>
<feature type="domain" description="Peptidase M16 C-terminal" evidence="10">
    <location>
        <begin position="280"/>
        <end position="472"/>
    </location>
</feature>
<feature type="region of interest" description="Disordered" evidence="8">
    <location>
        <begin position="1"/>
        <end position="30"/>
    </location>
</feature>
<evidence type="ECO:0000256" key="7">
    <source>
        <dbReference type="ARBA" id="ARBA00023049"/>
    </source>
</evidence>
<evidence type="ECO:0000256" key="1">
    <source>
        <dbReference type="ARBA" id="ARBA00001947"/>
    </source>
</evidence>
<evidence type="ECO:0000256" key="6">
    <source>
        <dbReference type="ARBA" id="ARBA00022833"/>
    </source>
</evidence>
<accession>A0A9W8A236</accession>